<gene>
    <name evidence="5" type="ORF">FHU41_001378</name>
</gene>
<keyword evidence="5" id="KW-0378">Hydrolase</keyword>
<dbReference type="Pfam" id="PF01420">
    <property type="entry name" value="Methylase_S"/>
    <property type="match status" value="2"/>
</dbReference>
<dbReference type="EMBL" id="JACBYQ010000001">
    <property type="protein sequence ID" value="NYE95157.1"/>
    <property type="molecule type" value="Genomic_DNA"/>
</dbReference>
<evidence type="ECO:0000256" key="2">
    <source>
        <dbReference type="ARBA" id="ARBA00022747"/>
    </source>
</evidence>
<dbReference type="InterPro" id="IPR044946">
    <property type="entry name" value="Restrct_endonuc_typeI_TRD_sf"/>
</dbReference>
<evidence type="ECO:0000313" key="6">
    <source>
        <dbReference type="Proteomes" id="UP000521748"/>
    </source>
</evidence>
<dbReference type="Proteomes" id="UP000521748">
    <property type="component" value="Unassembled WGS sequence"/>
</dbReference>
<dbReference type="GO" id="GO:0009035">
    <property type="term" value="F:type I site-specific deoxyribonuclease activity"/>
    <property type="evidence" value="ECO:0007669"/>
    <property type="project" value="UniProtKB-EC"/>
</dbReference>
<feature type="domain" description="Type I restriction modification DNA specificity" evidence="4">
    <location>
        <begin position="125"/>
        <end position="287"/>
    </location>
</feature>
<evidence type="ECO:0000256" key="3">
    <source>
        <dbReference type="ARBA" id="ARBA00023125"/>
    </source>
</evidence>
<keyword evidence="3" id="KW-0238">DNA-binding</keyword>
<protein>
    <submittedName>
        <fullName evidence="5">Type I restriction enzyme S subunit</fullName>
        <ecNumber evidence="5">3.1.21.3</ecNumber>
    </submittedName>
</protein>
<keyword evidence="6" id="KW-1185">Reference proteome</keyword>
<dbReference type="GO" id="GO:0003677">
    <property type="term" value="F:DNA binding"/>
    <property type="evidence" value="ECO:0007669"/>
    <property type="project" value="UniProtKB-KW"/>
</dbReference>
<dbReference type="GO" id="GO:0009307">
    <property type="term" value="P:DNA restriction-modification system"/>
    <property type="evidence" value="ECO:0007669"/>
    <property type="project" value="UniProtKB-KW"/>
</dbReference>
<accession>A0A7Y9LT85</accession>
<proteinExistence type="inferred from homology"/>
<sequence length="321" mass="34502">MSIAATVGLPIITGIPACIHDGFVALERLRGANKNFLLYALKAGESELRSAGQTGSQSNVNTAIVKGLRIALPPEPEQERIAEVLADVDRLISSLNRVIAKKKAIKQGVMQQLLTHRADRADMTSLGSVTSWLSGGTPNRSNTSYWSGDIPWISATTLKKLEAATSDQLVTPAAVKAGSKMAPLGSTLLLVRGSALHSEIRASLVTGTVCFNQDVKALVPSRNLVPKFLTYSIHGNADRLLRLVTSAGNTAGVLDTQVVKNFQIWMPDRSEQQRLVTLLDDISSEIDVLVSRLVKVTAAKQGMMQELLTGRTRLQSAEVTP</sequence>
<reference evidence="5 6" key="1">
    <citation type="submission" date="2020-07" db="EMBL/GenBank/DDBJ databases">
        <title>Sequencing the genomes of 1000 actinobacteria strains.</title>
        <authorList>
            <person name="Klenk H.-P."/>
        </authorList>
    </citation>
    <scope>NUCLEOTIDE SEQUENCE [LARGE SCALE GENOMIC DNA]</scope>
    <source>
        <strain evidence="5 6">DSM 102047</strain>
    </source>
</reference>
<dbReference type="Gene3D" id="3.90.220.20">
    <property type="entry name" value="DNA methylase specificity domains"/>
    <property type="match status" value="2"/>
</dbReference>
<evidence type="ECO:0000313" key="5">
    <source>
        <dbReference type="EMBL" id="NYE95157.1"/>
    </source>
</evidence>
<dbReference type="Gene3D" id="1.10.287.1120">
    <property type="entry name" value="Bipartite methylase S protein"/>
    <property type="match status" value="1"/>
</dbReference>
<evidence type="ECO:0000259" key="4">
    <source>
        <dbReference type="Pfam" id="PF01420"/>
    </source>
</evidence>
<comment type="caution">
    <text evidence="5">The sequence shown here is derived from an EMBL/GenBank/DDBJ whole genome shotgun (WGS) entry which is preliminary data.</text>
</comment>
<name>A0A7Y9LT85_9MICC</name>
<dbReference type="PANTHER" id="PTHR30408:SF12">
    <property type="entry name" value="TYPE I RESTRICTION ENZYME MJAVIII SPECIFICITY SUBUNIT"/>
    <property type="match status" value="1"/>
</dbReference>
<dbReference type="CDD" id="cd17249">
    <property type="entry name" value="RMtype1_S_EcoR124I-TRD2-CR2_like"/>
    <property type="match status" value="1"/>
</dbReference>
<dbReference type="InterPro" id="IPR000055">
    <property type="entry name" value="Restrct_endonuc_typeI_TRD"/>
</dbReference>
<dbReference type="SUPFAM" id="SSF116734">
    <property type="entry name" value="DNA methylase specificity domain"/>
    <property type="match status" value="2"/>
</dbReference>
<dbReference type="InterPro" id="IPR052021">
    <property type="entry name" value="Type-I_RS_S_subunit"/>
</dbReference>
<keyword evidence="2" id="KW-0680">Restriction system</keyword>
<comment type="similarity">
    <text evidence="1">Belongs to the type-I restriction system S methylase family.</text>
</comment>
<evidence type="ECO:0000256" key="1">
    <source>
        <dbReference type="ARBA" id="ARBA00010923"/>
    </source>
</evidence>
<dbReference type="EC" id="3.1.21.3" evidence="5"/>
<dbReference type="PANTHER" id="PTHR30408">
    <property type="entry name" value="TYPE-1 RESTRICTION ENZYME ECOKI SPECIFICITY PROTEIN"/>
    <property type="match status" value="1"/>
</dbReference>
<organism evidence="5 6">
    <name type="scientific">Psychromicrobium silvestre</name>
    <dbReference type="NCBI Taxonomy" id="1645614"/>
    <lineage>
        <taxon>Bacteria</taxon>
        <taxon>Bacillati</taxon>
        <taxon>Actinomycetota</taxon>
        <taxon>Actinomycetes</taxon>
        <taxon>Micrococcales</taxon>
        <taxon>Micrococcaceae</taxon>
        <taxon>Psychromicrobium</taxon>
    </lineage>
</organism>
<dbReference type="AlphaFoldDB" id="A0A7Y9LT85"/>
<feature type="domain" description="Type I restriction modification DNA specificity" evidence="4">
    <location>
        <begin position="3"/>
        <end position="97"/>
    </location>
</feature>